<protein>
    <submittedName>
        <fullName evidence="1">Uncharacterized protein</fullName>
    </submittedName>
</protein>
<dbReference type="KEGG" id="vg:29065779"/>
<keyword evidence="2" id="KW-1185">Reference proteome</keyword>
<name>A0A191ZCM5_9CAUD</name>
<dbReference type="GeneID" id="29065779"/>
<evidence type="ECO:0000313" key="2">
    <source>
        <dbReference type="Proteomes" id="UP000202061"/>
    </source>
</evidence>
<dbReference type="EMBL" id="KX098389">
    <property type="protein sequence ID" value="ANJ65145.1"/>
    <property type="molecule type" value="Genomic_DNA"/>
</dbReference>
<reference evidence="1" key="1">
    <citation type="submission" date="2017-06" db="EMBL/GenBank/DDBJ databases">
        <authorList>
            <person name="Berg J.A."/>
            <person name="Peck M.D."/>
            <person name="Grossarth S.E."/>
            <person name="Jarvis T.M."/>
            <person name="Merrill B.D."/>
            <person name="Breakwell D.P."/>
            <person name="Burnett S.H."/>
            <person name="Grose J.H."/>
        </authorList>
    </citation>
    <scope>NUCLEOTIDE SEQUENCE [LARGE SCALE GENOMIC DNA]</scope>
</reference>
<accession>A0A191ZCM5</accession>
<sequence length="78" mass="8540">MITITEKPEPPTKVKLSMLKQGDTFVMDDNRLFVVTNKCEGNNVICTRLGGKESGLITHVGATAVVLQVNLLVEITRL</sequence>
<gene>
    <name evidence="1" type="ORF">FROZEN_13</name>
</gene>
<dbReference type="RefSeq" id="YP_009286142.1">
    <property type="nucleotide sequence ID" value="NC_031062.2"/>
</dbReference>
<proteinExistence type="predicted"/>
<organism evidence="1 2">
    <name type="scientific">Erwinia phage vB_EamP_Frozen</name>
    <dbReference type="NCBI Taxonomy" id="1852641"/>
    <lineage>
        <taxon>Viruses</taxon>
        <taxon>Duplodnaviria</taxon>
        <taxon>Heunggongvirae</taxon>
        <taxon>Uroviricota</taxon>
        <taxon>Caudoviricetes</taxon>
        <taxon>Schitoviridae</taxon>
        <taxon>Erskinevirinae</taxon>
        <taxon>Johnsonvirus</taxon>
        <taxon>Johnsonvirus frozen</taxon>
    </lineage>
</organism>
<dbReference type="Proteomes" id="UP000202061">
    <property type="component" value="Segment"/>
</dbReference>
<evidence type="ECO:0000313" key="1">
    <source>
        <dbReference type="EMBL" id="ANJ65145.1"/>
    </source>
</evidence>